<keyword evidence="1" id="KW-0812">Transmembrane</keyword>
<dbReference type="InParanoid" id="A0A165E0I5"/>
<organism evidence="2 3">
    <name type="scientific">Exidia glandulosa HHB12029</name>
    <dbReference type="NCBI Taxonomy" id="1314781"/>
    <lineage>
        <taxon>Eukaryota</taxon>
        <taxon>Fungi</taxon>
        <taxon>Dikarya</taxon>
        <taxon>Basidiomycota</taxon>
        <taxon>Agaricomycotina</taxon>
        <taxon>Agaricomycetes</taxon>
        <taxon>Auriculariales</taxon>
        <taxon>Exidiaceae</taxon>
        <taxon>Exidia</taxon>
    </lineage>
</organism>
<sequence>MANAQAPFTIDFHRATAIGSDMLIVVCGDRQYAMVVVANAFFAATLYIAYAYNNGGRVPPTAYMVLVALAAVWGHLTAAPTPTPTAPA</sequence>
<dbReference type="EMBL" id="KV426176">
    <property type="protein sequence ID" value="KZV85806.1"/>
    <property type="molecule type" value="Genomic_DNA"/>
</dbReference>
<accession>A0A165E0I5</accession>
<feature type="transmembrane region" description="Helical" evidence="1">
    <location>
        <begin position="62"/>
        <end position="79"/>
    </location>
</feature>
<gene>
    <name evidence="2" type="ORF">EXIGLDRAFT_775217</name>
</gene>
<proteinExistence type="predicted"/>
<dbReference type="AlphaFoldDB" id="A0A165E0I5"/>
<keyword evidence="3" id="KW-1185">Reference proteome</keyword>
<keyword evidence="1" id="KW-1133">Transmembrane helix</keyword>
<dbReference type="Proteomes" id="UP000077266">
    <property type="component" value="Unassembled WGS sequence"/>
</dbReference>
<evidence type="ECO:0000313" key="2">
    <source>
        <dbReference type="EMBL" id="KZV85806.1"/>
    </source>
</evidence>
<protein>
    <submittedName>
        <fullName evidence="2">Uncharacterized protein</fullName>
    </submittedName>
</protein>
<evidence type="ECO:0000256" key="1">
    <source>
        <dbReference type="SAM" id="Phobius"/>
    </source>
</evidence>
<evidence type="ECO:0000313" key="3">
    <source>
        <dbReference type="Proteomes" id="UP000077266"/>
    </source>
</evidence>
<reference evidence="2 3" key="1">
    <citation type="journal article" date="2016" name="Mol. Biol. Evol.">
        <title>Comparative Genomics of Early-Diverging Mushroom-Forming Fungi Provides Insights into the Origins of Lignocellulose Decay Capabilities.</title>
        <authorList>
            <person name="Nagy L.G."/>
            <person name="Riley R."/>
            <person name="Tritt A."/>
            <person name="Adam C."/>
            <person name="Daum C."/>
            <person name="Floudas D."/>
            <person name="Sun H."/>
            <person name="Yadav J.S."/>
            <person name="Pangilinan J."/>
            <person name="Larsson K.H."/>
            <person name="Matsuura K."/>
            <person name="Barry K."/>
            <person name="Labutti K."/>
            <person name="Kuo R."/>
            <person name="Ohm R.A."/>
            <person name="Bhattacharya S.S."/>
            <person name="Shirouzu T."/>
            <person name="Yoshinaga Y."/>
            <person name="Martin F.M."/>
            <person name="Grigoriev I.V."/>
            <person name="Hibbett D.S."/>
        </authorList>
    </citation>
    <scope>NUCLEOTIDE SEQUENCE [LARGE SCALE GENOMIC DNA]</scope>
    <source>
        <strain evidence="2 3">HHB12029</strain>
    </source>
</reference>
<feature type="transmembrane region" description="Helical" evidence="1">
    <location>
        <begin position="32"/>
        <end position="50"/>
    </location>
</feature>
<name>A0A165E0I5_EXIGL</name>
<keyword evidence="1" id="KW-0472">Membrane</keyword>